<dbReference type="Proteomes" id="UP000302218">
    <property type="component" value="Chromosome"/>
</dbReference>
<evidence type="ECO:0000313" key="4">
    <source>
        <dbReference type="EMBL" id="QCS43891.1"/>
    </source>
</evidence>
<organism evidence="4 5">
    <name type="scientific">Natrinema versiforme</name>
    <dbReference type="NCBI Taxonomy" id="88724"/>
    <lineage>
        <taxon>Archaea</taxon>
        <taxon>Methanobacteriati</taxon>
        <taxon>Methanobacteriota</taxon>
        <taxon>Stenosarchaea group</taxon>
        <taxon>Halobacteria</taxon>
        <taxon>Halobacteriales</taxon>
        <taxon>Natrialbaceae</taxon>
        <taxon>Natrinema</taxon>
    </lineage>
</organism>
<evidence type="ECO:0000256" key="2">
    <source>
        <dbReference type="SAM" id="Phobius"/>
    </source>
</evidence>
<keyword evidence="2" id="KW-0812">Transmembrane</keyword>
<evidence type="ECO:0000259" key="3">
    <source>
        <dbReference type="PROSITE" id="PS50093"/>
    </source>
</evidence>
<name>A0A4P8WP68_9EURY</name>
<dbReference type="SUPFAM" id="SSF49299">
    <property type="entry name" value="PKD domain"/>
    <property type="match status" value="1"/>
</dbReference>
<dbReference type="Pfam" id="PF18911">
    <property type="entry name" value="PKD_4"/>
    <property type="match status" value="1"/>
</dbReference>
<feature type="domain" description="PKD" evidence="3">
    <location>
        <begin position="182"/>
        <end position="252"/>
    </location>
</feature>
<dbReference type="GeneID" id="40266932"/>
<dbReference type="SMART" id="SM00089">
    <property type="entry name" value="PKD"/>
    <property type="match status" value="1"/>
</dbReference>
<dbReference type="RefSeq" id="WP_138246341.1">
    <property type="nucleotide sequence ID" value="NZ_CP040330.1"/>
</dbReference>
<keyword evidence="2" id="KW-1133">Transmembrane helix</keyword>
<dbReference type="PROSITE" id="PS50093">
    <property type="entry name" value="PKD"/>
    <property type="match status" value="1"/>
</dbReference>
<dbReference type="Gene3D" id="2.60.40.10">
    <property type="entry name" value="Immunoglobulins"/>
    <property type="match status" value="2"/>
</dbReference>
<feature type="transmembrane region" description="Helical" evidence="2">
    <location>
        <begin position="394"/>
        <end position="419"/>
    </location>
</feature>
<dbReference type="KEGG" id="nvr:FEJ81_16625"/>
<gene>
    <name evidence="4" type="ORF">FEJ81_16625</name>
</gene>
<dbReference type="OrthoDB" id="382704at2157"/>
<dbReference type="InterPro" id="IPR022409">
    <property type="entry name" value="PKD/Chitinase_dom"/>
</dbReference>
<evidence type="ECO:0000256" key="1">
    <source>
        <dbReference type="SAM" id="MobiDB-lite"/>
    </source>
</evidence>
<feature type="region of interest" description="Disordered" evidence="1">
    <location>
        <begin position="156"/>
        <end position="178"/>
    </location>
</feature>
<evidence type="ECO:0000313" key="5">
    <source>
        <dbReference type="Proteomes" id="UP000302218"/>
    </source>
</evidence>
<dbReference type="InterPro" id="IPR035986">
    <property type="entry name" value="PKD_dom_sf"/>
</dbReference>
<keyword evidence="2" id="KW-0472">Membrane</keyword>
<reference evidence="5" key="1">
    <citation type="submission" date="2019-05" db="EMBL/GenBank/DDBJ databases">
        <title>Genome sequence and methylation pattern of the halophilic Archaeon Natrinema versiforme BOL5-4.</title>
        <authorList>
            <person name="DasSarma P."/>
            <person name="Anton B.P."/>
            <person name="DasSarma S.L."/>
            <person name="Martinez F.L."/>
            <person name="Guzman D."/>
            <person name="Roberts R.J."/>
            <person name="DasSarma S."/>
        </authorList>
    </citation>
    <scope>NUCLEOTIDE SEQUENCE [LARGE SCALE GENOMIC DNA]</scope>
    <source>
        <strain evidence="5">BOL5-4</strain>
    </source>
</reference>
<dbReference type="InterPro" id="IPR008969">
    <property type="entry name" value="CarboxyPept-like_regulatory"/>
</dbReference>
<dbReference type="AlphaFoldDB" id="A0A4P8WP68"/>
<accession>A0A4P8WP68</accession>
<dbReference type="InterPro" id="IPR013783">
    <property type="entry name" value="Ig-like_fold"/>
</dbReference>
<dbReference type="SUPFAM" id="SSF49464">
    <property type="entry name" value="Carboxypeptidase regulatory domain-like"/>
    <property type="match status" value="1"/>
</dbReference>
<proteinExistence type="predicted"/>
<sequence length="449" mass="48319">MNRYAELALYGLLVLVGTVMLLGVGSLTALAQETNTTQTFESQLTDSNGDPIPHTEVKFEQYTDSYIEFGEVHLGQQYSSHGEWTTTTDANGNYSIEIPYETHEDGSVTPTEGVIRIPDSDNPSSDVDMGVFEAGSTTSLNYLSQDNLNVTAADYDGTSSDPYTFSDDSDSTGDETETIDRPTVNVVVDDDEIVEGQDATFRAELEGANSSTVDFQWLVNNEEVGTNSQTLNHTFDAAGEYSVNVLVTPANGYTWNDGSSEEIEAIYQLQDDYWSSSGVIKFTDLTVTSVNEDNESINATVEILSLEKTGSEVQFRVPEGQWTITAEYQDSGIQYDAVDSINATDKVQEVQLRLEENDGVIGSGTGGVPSGGLGDWLSYITDIIQGPVSGAESLLATAGAVLGGLTLVVGAAVVITLYLTGSFLWRLLPFGGEEEISRLRVGAGDDDDD</sequence>
<protein>
    <submittedName>
        <fullName evidence="4">PKD domain-containing protein</fullName>
    </submittedName>
</protein>
<dbReference type="EMBL" id="CP040330">
    <property type="protein sequence ID" value="QCS43891.1"/>
    <property type="molecule type" value="Genomic_DNA"/>
</dbReference>
<dbReference type="InterPro" id="IPR000601">
    <property type="entry name" value="PKD_dom"/>
</dbReference>
<feature type="compositionally biased region" description="Acidic residues" evidence="1">
    <location>
        <begin position="167"/>
        <end position="177"/>
    </location>
</feature>